<dbReference type="Proteomes" id="UP001197795">
    <property type="component" value="Unassembled WGS sequence"/>
</dbReference>
<dbReference type="EMBL" id="JAJEPV010000022">
    <property type="protein sequence ID" value="MCC2119915.1"/>
    <property type="molecule type" value="Genomic_DNA"/>
</dbReference>
<proteinExistence type="predicted"/>
<reference evidence="1 2" key="1">
    <citation type="submission" date="2021-10" db="EMBL/GenBank/DDBJ databases">
        <title>Anaerobic single-cell dispensing facilitates the cultivation of human gut bacteria.</title>
        <authorList>
            <person name="Afrizal A."/>
        </authorList>
    </citation>
    <scope>NUCLEOTIDE SEQUENCE [LARGE SCALE GENOMIC DNA]</scope>
    <source>
        <strain evidence="1 2">CLA-AA-H273</strain>
    </source>
</reference>
<dbReference type="AlphaFoldDB" id="A0AAE3A334"/>
<keyword evidence="2" id="KW-1185">Reference proteome</keyword>
<gene>
    <name evidence="1" type="ORF">LKD75_10000</name>
</gene>
<evidence type="ECO:0000313" key="1">
    <source>
        <dbReference type="EMBL" id="MCC2119915.1"/>
    </source>
</evidence>
<sequence>MESCFASRQQVNNYLIWAIRMINSPVSTIAKTLLEDEGLRNIVEEKSKNTQDFYTRFFSGVRKNKESGDNLGEEMLAVCLHVLVKLPEEEEKFCVITDDKGAAGKIDASFRRVNRRYRGKCVILFSTPKPVQALYNEGIAAEAEELLPILHAGNNGIIKILGAEIYDIDNREITLDCAEAARKIVEKKIHIAL</sequence>
<evidence type="ECO:0000313" key="2">
    <source>
        <dbReference type="Proteomes" id="UP001197795"/>
    </source>
</evidence>
<organism evidence="1 2">
    <name type="scientific">Waltera acetigignens</name>
    <dbReference type="NCBI Taxonomy" id="2981769"/>
    <lineage>
        <taxon>Bacteria</taxon>
        <taxon>Bacillati</taxon>
        <taxon>Bacillota</taxon>
        <taxon>Clostridia</taxon>
        <taxon>Lachnospirales</taxon>
        <taxon>Lachnospiraceae</taxon>
        <taxon>Waltera</taxon>
    </lineage>
</organism>
<protein>
    <submittedName>
        <fullName evidence="1">Uncharacterized protein</fullName>
    </submittedName>
</protein>
<comment type="caution">
    <text evidence="1">The sequence shown here is derived from an EMBL/GenBank/DDBJ whole genome shotgun (WGS) entry which is preliminary data.</text>
</comment>
<accession>A0AAE3A334</accession>
<name>A0AAE3A334_9FIRM</name>
<dbReference type="RefSeq" id="WP_227733360.1">
    <property type="nucleotide sequence ID" value="NZ_JAJEPV010000022.1"/>
</dbReference>